<name>A0ABX0U9H6_9FLAO</name>
<dbReference type="PANTHER" id="PTHR13593:SF140">
    <property type="entry name" value="PLC-LIKE PHOSPHODIESTERASE"/>
    <property type="match status" value="1"/>
</dbReference>
<accession>A0ABX0U9H6</accession>
<sequence>MKTNFLIIKLLIAVLFCTNAIEAQKANVDFPRNRRYDEVSWLISHNANNNRKDGPGGFCLGGANQELSMQEQFNYGVRKFMVDIHLVNGNIKLKHGSPNMCMMDGKNFNNLLESLLRNNPTEIITLHIQNGPNLGLQNFNQLFLSNNNGYKNLSSYIYDENNTINNLYSYGVMGVTDPKKQYPFIGEMQETNKRLMIFVEANIPSSNGNHSKFRKEFNYTVQNNYSATQVSHLWESNKFTKHRGVEEMGILTINHFAIDNPFGVGDKNKSKEANTRIYEKAMQSWLKFGKRPSVAVDFSNLVDSGSSNGMVQMRNVNKHNEIRGVFKYNGQPVTGVKGSLCDQVSQGCSHKIGARGSGAYSSLFVDSNWNGMWSFPVPQNNNIYASGKRYLRISHNKYHIAPKYIDLHSYRGENKRTYPIKFTAQLHGAIINNLKTLEDEFKETESKQAIKIIANPVVNQKLEVAISSDFDNVTITVRNISGIEVLVSKGLKGGTNHSIDVSMLNKGIYIVSIQGFDWFDTSKKISIQ</sequence>
<dbReference type="InterPro" id="IPR017946">
    <property type="entry name" value="PLC-like_Pdiesterase_TIM-brl"/>
</dbReference>
<organism evidence="4 5">
    <name type="scientific">Wenyingzhuangia heitensis</name>
    <dbReference type="NCBI Taxonomy" id="1487859"/>
    <lineage>
        <taxon>Bacteria</taxon>
        <taxon>Pseudomonadati</taxon>
        <taxon>Bacteroidota</taxon>
        <taxon>Flavobacteriia</taxon>
        <taxon>Flavobacteriales</taxon>
        <taxon>Flavobacteriaceae</taxon>
        <taxon>Wenyingzhuangia</taxon>
    </lineage>
</organism>
<dbReference type="Gene3D" id="3.20.20.190">
    <property type="entry name" value="Phosphatidylinositol (PI) phosphodiesterase"/>
    <property type="match status" value="1"/>
</dbReference>
<dbReference type="EMBL" id="JAASQL010000001">
    <property type="protein sequence ID" value="NIJ45009.1"/>
    <property type="molecule type" value="Genomic_DNA"/>
</dbReference>
<dbReference type="RefSeq" id="WP_167186085.1">
    <property type="nucleotide sequence ID" value="NZ_JAASQL010000001.1"/>
</dbReference>
<proteinExistence type="predicted"/>
<evidence type="ECO:0000313" key="5">
    <source>
        <dbReference type="Proteomes" id="UP000745859"/>
    </source>
</evidence>
<evidence type="ECO:0000256" key="2">
    <source>
        <dbReference type="SAM" id="SignalP"/>
    </source>
</evidence>
<evidence type="ECO:0000313" key="4">
    <source>
        <dbReference type="EMBL" id="NIJ45009.1"/>
    </source>
</evidence>
<dbReference type="Proteomes" id="UP000745859">
    <property type="component" value="Unassembled WGS sequence"/>
</dbReference>
<dbReference type="NCBIfam" id="TIGR04183">
    <property type="entry name" value="Por_Secre_tail"/>
    <property type="match status" value="1"/>
</dbReference>
<dbReference type="Pfam" id="PF26178">
    <property type="entry name" value="PI-PLC_cat"/>
    <property type="match status" value="1"/>
</dbReference>
<dbReference type="InterPro" id="IPR026444">
    <property type="entry name" value="Secre_tail"/>
</dbReference>
<gene>
    <name evidence="4" type="ORF">FHR24_001448</name>
</gene>
<reference evidence="4 5" key="1">
    <citation type="submission" date="2020-03" db="EMBL/GenBank/DDBJ databases">
        <title>Genomic Encyclopedia of Type Strains, Phase IV (KMG-IV): sequencing the most valuable type-strain genomes for metagenomic binning, comparative biology and taxonomic classification.</title>
        <authorList>
            <person name="Goeker M."/>
        </authorList>
    </citation>
    <scope>NUCLEOTIDE SEQUENCE [LARGE SCALE GENOMIC DNA]</scope>
    <source>
        <strain evidence="4 5">DSM 101599</strain>
    </source>
</reference>
<dbReference type="SUPFAM" id="SSF51695">
    <property type="entry name" value="PLC-like phosphodiesterases"/>
    <property type="match status" value="1"/>
</dbReference>
<dbReference type="PANTHER" id="PTHR13593">
    <property type="match status" value="1"/>
</dbReference>
<protein>
    <recommendedName>
        <fullName evidence="3">Secretion system C-terminal sorting domain-containing protein</fullName>
    </recommendedName>
</protein>
<feature type="domain" description="Secretion system C-terminal sorting" evidence="3">
    <location>
        <begin position="455"/>
        <end position="524"/>
    </location>
</feature>
<keyword evidence="1 2" id="KW-0732">Signal</keyword>
<evidence type="ECO:0000259" key="3">
    <source>
        <dbReference type="Pfam" id="PF18962"/>
    </source>
</evidence>
<dbReference type="Pfam" id="PF18962">
    <property type="entry name" value="Por_Secre_tail"/>
    <property type="match status" value="1"/>
</dbReference>
<dbReference type="InterPro" id="IPR051057">
    <property type="entry name" value="PI-PLC_domain"/>
</dbReference>
<keyword evidence="5" id="KW-1185">Reference proteome</keyword>
<dbReference type="Gene3D" id="2.60.40.3080">
    <property type="match status" value="1"/>
</dbReference>
<evidence type="ECO:0000256" key="1">
    <source>
        <dbReference type="ARBA" id="ARBA00022729"/>
    </source>
</evidence>
<feature type="signal peptide" evidence="2">
    <location>
        <begin position="1"/>
        <end position="25"/>
    </location>
</feature>
<feature type="chain" id="PRO_5045578619" description="Secretion system C-terminal sorting domain-containing protein" evidence="2">
    <location>
        <begin position="26"/>
        <end position="528"/>
    </location>
</feature>
<comment type="caution">
    <text evidence="4">The sequence shown here is derived from an EMBL/GenBank/DDBJ whole genome shotgun (WGS) entry which is preliminary data.</text>
</comment>